<dbReference type="PANTHER" id="PTHR34075:SF5">
    <property type="entry name" value="BLR3430 PROTEIN"/>
    <property type="match status" value="1"/>
</dbReference>
<dbReference type="Pfam" id="PF12172">
    <property type="entry name" value="zf-ChsH2"/>
    <property type="match status" value="1"/>
</dbReference>
<reference evidence="3 4" key="1">
    <citation type="submission" date="2017-11" db="EMBL/GenBank/DDBJ databases">
        <title>Evolution of Phototrophy in the Chloroflexi Phylum Driven by Horizontal Gene Transfer.</title>
        <authorList>
            <person name="Ward L.M."/>
            <person name="Hemp J."/>
            <person name="Shih P.M."/>
            <person name="Mcglynn S.E."/>
            <person name="Fischer W."/>
        </authorList>
    </citation>
    <scope>NUCLEOTIDE SEQUENCE [LARGE SCALE GENOMIC DNA]</scope>
    <source>
        <strain evidence="3">CP2_2F</strain>
    </source>
</reference>
<feature type="domain" description="ChsH2 C-terminal OB-fold" evidence="1">
    <location>
        <begin position="47"/>
        <end position="108"/>
    </location>
</feature>
<dbReference type="InterPro" id="IPR012340">
    <property type="entry name" value="NA-bd_OB-fold"/>
</dbReference>
<evidence type="ECO:0000313" key="4">
    <source>
        <dbReference type="Proteomes" id="UP000228921"/>
    </source>
</evidence>
<dbReference type="SUPFAM" id="SSF50249">
    <property type="entry name" value="Nucleic acid-binding proteins"/>
    <property type="match status" value="1"/>
</dbReference>
<evidence type="ECO:0000313" key="3">
    <source>
        <dbReference type="EMBL" id="PJF30420.1"/>
    </source>
</evidence>
<accession>A0A2M8NYP4</accession>
<dbReference type="EMBL" id="PGTK01000010">
    <property type="protein sequence ID" value="PJF30420.1"/>
    <property type="molecule type" value="Genomic_DNA"/>
</dbReference>
<protein>
    <submittedName>
        <fullName evidence="3">Transcriptional regulator</fullName>
    </submittedName>
</protein>
<dbReference type="AlphaFoldDB" id="A0A2M8NYP4"/>
<dbReference type="PANTHER" id="PTHR34075">
    <property type="entry name" value="BLR3430 PROTEIN"/>
    <property type="match status" value="1"/>
</dbReference>
<dbReference type="Gene3D" id="6.10.30.10">
    <property type="match status" value="1"/>
</dbReference>
<dbReference type="Pfam" id="PF01796">
    <property type="entry name" value="OB_ChsH2_C"/>
    <property type="match status" value="1"/>
</dbReference>
<proteinExistence type="predicted"/>
<comment type="caution">
    <text evidence="3">The sequence shown here is derived from an EMBL/GenBank/DDBJ whole genome shotgun (WGS) entry which is preliminary data.</text>
</comment>
<name>A0A2M8NYP4_9CHLR</name>
<organism evidence="3 4">
    <name type="scientific">Candidatus Thermofonsia Clade 1 bacterium</name>
    <dbReference type="NCBI Taxonomy" id="2364210"/>
    <lineage>
        <taxon>Bacteria</taxon>
        <taxon>Bacillati</taxon>
        <taxon>Chloroflexota</taxon>
        <taxon>Candidatus Thermofontia</taxon>
        <taxon>Candidatus Thermofonsia Clade 1</taxon>
    </lineage>
</organism>
<dbReference type="InterPro" id="IPR022002">
    <property type="entry name" value="ChsH2_Znr"/>
</dbReference>
<dbReference type="InterPro" id="IPR052513">
    <property type="entry name" value="Thioester_dehydratase-like"/>
</dbReference>
<evidence type="ECO:0000259" key="2">
    <source>
        <dbReference type="Pfam" id="PF12172"/>
    </source>
</evidence>
<sequence>MHISQNWRVKMQRYTLIGEQCPSCGTFIFPPRDVCPECAADAKTEFALSGKGEVFSYTVVQEPPAGFEEQAPYVLALIKLDEGPMVTAQLTDLDGVPEIGMRVEMVTRKLRTDGPDGVILYGYKFRPILPVG</sequence>
<dbReference type="InterPro" id="IPR002878">
    <property type="entry name" value="ChsH2_C"/>
</dbReference>
<evidence type="ECO:0000259" key="1">
    <source>
        <dbReference type="Pfam" id="PF01796"/>
    </source>
</evidence>
<gene>
    <name evidence="3" type="ORF">CUN51_07815</name>
</gene>
<feature type="domain" description="ChsH2 rubredoxin-like zinc ribbon" evidence="2">
    <location>
        <begin position="12"/>
        <end position="42"/>
    </location>
</feature>
<dbReference type="Proteomes" id="UP000228921">
    <property type="component" value="Unassembled WGS sequence"/>
</dbReference>